<feature type="compositionally biased region" description="Basic and acidic residues" evidence="11">
    <location>
        <begin position="275"/>
        <end position="298"/>
    </location>
</feature>
<feature type="transmembrane region" description="Helical" evidence="10">
    <location>
        <begin position="193"/>
        <end position="214"/>
    </location>
</feature>
<evidence type="ECO:0000256" key="4">
    <source>
        <dbReference type="ARBA" id="ARBA00022475"/>
    </source>
</evidence>
<reference evidence="12" key="1">
    <citation type="submission" date="2023-02" db="EMBL/GenBank/DDBJ databases">
        <title>Genome of toxic invasive species Heracleum sosnowskyi carries increased number of genes despite the absence of recent whole-genome duplications.</title>
        <authorList>
            <person name="Schelkunov M."/>
            <person name="Shtratnikova V."/>
            <person name="Makarenko M."/>
            <person name="Klepikova A."/>
            <person name="Omelchenko D."/>
            <person name="Novikova G."/>
            <person name="Obukhova E."/>
            <person name="Bogdanov V."/>
            <person name="Penin A."/>
            <person name="Logacheva M."/>
        </authorList>
    </citation>
    <scope>NUCLEOTIDE SEQUENCE</scope>
    <source>
        <strain evidence="12">Hsosn_3</strain>
        <tissue evidence="12">Leaf</tissue>
    </source>
</reference>
<sequence length="298" mass="33387">MALFHLHNPWVFTAGILGNFVSILVYFAPLPTFIQIYKRKSTLEFQSLPYTVALFSAMLWIYYAFLKKNAILLISVNSVGIVIETVYILIFLFYASKQARKETMKVLVFLNVVLYAVIFGGTTLWFQGHHRVIVVGWICVTFSISVFAAPLYIVFQVVRTRSVEFMPFSLSFFLTLSATVWFAYGLLLRDPCVALPNILGFILGVLQMLLYGIYKNSNANKGELKLTDEKKQVAEVHINIIDIVKNVPGAVDQVHPLDSQTSSCSSSNGISSDDDEHKDADHSKPTDQDRAPVSGGEK</sequence>
<evidence type="ECO:0000256" key="9">
    <source>
        <dbReference type="ARBA" id="ARBA00023136"/>
    </source>
</evidence>
<organism evidence="12 13">
    <name type="scientific">Heracleum sosnowskyi</name>
    <dbReference type="NCBI Taxonomy" id="360622"/>
    <lineage>
        <taxon>Eukaryota</taxon>
        <taxon>Viridiplantae</taxon>
        <taxon>Streptophyta</taxon>
        <taxon>Embryophyta</taxon>
        <taxon>Tracheophyta</taxon>
        <taxon>Spermatophyta</taxon>
        <taxon>Magnoliopsida</taxon>
        <taxon>eudicotyledons</taxon>
        <taxon>Gunneridae</taxon>
        <taxon>Pentapetalae</taxon>
        <taxon>asterids</taxon>
        <taxon>campanulids</taxon>
        <taxon>Apiales</taxon>
        <taxon>Apiaceae</taxon>
        <taxon>Apioideae</taxon>
        <taxon>apioid superclade</taxon>
        <taxon>Tordylieae</taxon>
        <taxon>Tordyliinae</taxon>
        <taxon>Heracleum</taxon>
    </lineage>
</organism>
<feature type="compositionally biased region" description="Low complexity" evidence="11">
    <location>
        <begin position="258"/>
        <end position="271"/>
    </location>
</feature>
<evidence type="ECO:0000256" key="10">
    <source>
        <dbReference type="RuleBase" id="RU910715"/>
    </source>
</evidence>
<keyword evidence="6 10" id="KW-0812">Transmembrane</keyword>
<proteinExistence type="inferred from homology"/>
<dbReference type="FunFam" id="1.20.1280.290:FF:000003">
    <property type="entry name" value="Bidirectional sugar transporter SWEET"/>
    <property type="match status" value="1"/>
</dbReference>
<evidence type="ECO:0000256" key="11">
    <source>
        <dbReference type="SAM" id="MobiDB-lite"/>
    </source>
</evidence>
<dbReference type="Gene3D" id="1.20.1280.290">
    <property type="match status" value="2"/>
</dbReference>
<accession>A0AAD8MAH3</accession>
<evidence type="ECO:0000256" key="7">
    <source>
        <dbReference type="ARBA" id="ARBA00022737"/>
    </source>
</evidence>
<comment type="subcellular location">
    <subcellularLocation>
        <location evidence="1 10">Cell membrane</location>
        <topology evidence="1 10">Multi-pass membrane protein</topology>
    </subcellularLocation>
</comment>
<keyword evidence="4" id="KW-1003">Cell membrane</keyword>
<keyword evidence="13" id="KW-1185">Reference proteome</keyword>
<keyword evidence="7" id="KW-0677">Repeat</keyword>
<feature type="transmembrane region" description="Helical" evidence="10">
    <location>
        <begin position="48"/>
        <end position="65"/>
    </location>
</feature>
<keyword evidence="8 10" id="KW-1133">Transmembrane helix</keyword>
<evidence type="ECO:0000313" key="13">
    <source>
        <dbReference type="Proteomes" id="UP001237642"/>
    </source>
</evidence>
<protein>
    <recommendedName>
        <fullName evidence="10">Bidirectional sugar transporter SWEET</fullName>
    </recommendedName>
</protein>
<evidence type="ECO:0000256" key="5">
    <source>
        <dbReference type="ARBA" id="ARBA00022597"/>
    </source>
</evidence>
<dbReference type="PANTHER" id="PTHR10791:SF222">
    <property type="entry name" value="BIDIRECTIONAL SUGAR TRANSPORTER SWEET15"/>
    <property type="match status" value="1"/>
</dbReference>
<comment type="caution">
    <text evidence="12">The sequence shown here is derived from an EMBL/GenBank/DDBJ whole genome shotgun (WGS) entry which is preliminary data.</text>
</comment>
<evidence type="ECO:0000256" key="6">
    <source>
        <dbReference type="ARBA" id="ARBA00022692"/>
    </source>
</evidence>
<dbReference type="Pfam" id="PF03083">
    <property type="entry name" value="MtN3_slv"/>
    <property type="match status" value="2"/>
</dbReference>
<keyword evidence="5 10" id="KW-0762">Sugar transport</keyword>
<dbReference type="Proteomes" id="UP001237642">
    <property type="component" value="Unassembled WGS sequence"/>
</dbReference>
<name>A0AAD8MAH3_9APIA</name>
<evidence type="ECO:0000256" key="3">
    <source>
        <dbReference type="ARBA" id="ARBA00022448"/>
    </source>
</evidence>
<dbReference type="InterPro" id="IPR004316">
    <property type="entry name" value="SWEET_rpt"/>
</dbReference>
<dbReference type="EMBL" id="JAUIZM010000009">
    <property type="protein sequence ID" value="KAK1365612.1"/>
    <property type="molecule type" value="Genomic_DNA"/>
</dbReference>
<keyword evidence="3 10" id="KW-0813">Transport</keyword>
<dbReference type="GO" id="GO:0051119">
    <property type="term" value="F:sugar transmembrane transporter activity"/>
    <property type="evidence" value="ECO:0007669"/>
    <property type="project" value="InterPro"/>
</dbReference>
<comment type="similarity">
    <text evidence="2 10">Belongs to the SWEET sugar transporter family.</text>
</comment>
<evidence type="ECO:0000256" key="8">
    <source>
        <dbReference type="ARBA" id="ARBA00022989"/>
    </source>
</evidence>
<gene>
    <name evidence="12" type="ORF">POM88_041173</name>
</gene>
<evidence type="ECO:0000256" key="2">
    <source>
        <dbReference type="ARBA" id="ARBA00007809"/>
    </source>
</evidence>
<feature type="transmembrane region" description="Helical" evidence="10">
    <location>
        <begin position="132"/>
        <end position="155"/>
    </location>
</feature>
<evidence type="ECO:0000256" key="1">
    <source>
        <dbReference type="ARBA" id="ARBA00004651"/>
    </source>
</evidence>
<feature type="region of interest" description="Disordered" evidence="11">
    <location>
        <begin position="257"/>
        <end position="298"/>
    </location>
</feature>
<dbReference type="FunFam" id="1.20.1280.290:FF:000001">
    <property type="entry name" value="Bidirectional sugar transporter SWEET"/>
    <property type="match status" value="1"/>
</dbReference>
<keyword evidence="9 10" id="KW-0472">Membrane</keyword>
<reference evidence="12" key="2">
    <citation type="submission" date="2023-05" db="EMBL/GenBank/DDBJ databases">
        <authorList>
            <person name="Schelkunov M.I."/>
        </authorList>
    </citation>
    <scope>NUCLEOTIDE SEQUENCE</scope>
    <source>
        <strain evidence="12">Hsosn_3</strain>
        <tissue evidence="12">Leaf</tissue>
    </source>
</reference>
<feature type="transmembrane region" description="Helical" evidence="10">
    <location>
        <begin position="71"/>
        <end position="94"/>
    </location>
</feature>
<feature type="transmembrane region" description="Helical" evidence="10">
    <location>
        <begin position="167"/>
        <end position="187"/>
    </location>
</feature>
<dbReference type="InterPro" id="IPR047664">
    <property type="entry name" value="SWEET"/>
</dbReference>
<evidence type="ECO:0000313" key="12">
    <source>
        <dbReference type="EMBL" id="KAK1365612.1"/>
    </source>
</evidence>
<feature type="transmembrane region" description="Helical" evidence="10">
    <location>
        <begin position="12"/>
        <end position="36"/>
    </location>
</feature>
<dbReference type="PANTHER" id="PTHR10791">
    <property type="entry name" value="RAG1-ACTIVATING PROTEIN 1"/>
    <property type="match status" value="1"/>
</dbReference>
<dbReference type="GO" id="GO:0005886">
    <property type="term" value="C:plasma membrane"/>
    <property type="evidence" value="ECO:0007669"/>
    <property type="project" value="UniProtKB-SubCell"/>
</dbReference>
<dbReference type="AlphaFoldDB" id="A0AAD8MAH3"/>
<comment type="function">
    <text evidence="10">Mediates both low-affinity uptake and efflux of sugar across the membrane.</text>
</comment>
<feature type="transmembrane region" description="Helical" evidence="10">
    <location>
        <begin position="106"/>
        <end position="126"/>
    </location>
</feature>